<accession>Q7UVY1</accession>
<dbReference type="AlphaFoldDB" id="Q7UVY1"/>
<proteinExistence type="predicted"/>
<dbReference type="InParanoid" id="Q7UVY1"/>
<protein>
    <submittedName>
        <fullName evidence="1">Uncharacterized protein</fullName>
    </submittedName>
</protein>
<dbReference type="HOGENOM" id="CLU_2976281_0_0_0"/>
<sequence length="58" mass="6396">MSFFANCSVGFSRTLGVDWLPRKRLERLVESNHASTKRGRMQCVASTLVVGSIRPGVS</sequence>
<name>Q7UVY1_RHOBA</name>
<organism evidence="1 2">
    <name type="scientific">Rhodopirellula baltica (strain DSM 10527 / NCIMB 13988 / SH1)</name>
    <dbReference type="NCBI Taxonomy" id="243090"/>
    <lineage>
        <taxon>Bacteria</taxon>
        <taxon>Pseudomonadati</taxon>
        <taxon>Planctomycetota</taxon>
        <taxon>Planctomycetia</taxon>
        <taxon>Pirellulales</taxon>
        <taxon>Pirellulaceae</taxon>
        <taxon>Rhodopirellula</taxon>
    </lineage>
</organism>
<dbReference type="STRING" id="243090.RB2372"/>
<keyword evidence="2" id="KW-1185">Reference proteome</keyword>
<reference evidence="1 2" key="1">
    <citation type="journal article" date="2003" name="Proc. Natl. Acad. Sci. U.S.A.">
        <title>Complete genome sequence of the marine planctomycete Pirellula sp. strain 1.</title>
        <authorList>
            <person name="Gloeckner F.O."/>
            <person name="Kube M."/>
            <person name="Bauer M."/>
            <person name="Teeling H."/>
            <person name="Lombardot T."/>
            <person name="Ludwig W."/>
            <person name="Gade D."/>
            <person name="Beck A."/>
            <person name="Borzym K."/>
            <person name="Heitmann K."/>
            <person name="Rabus R."/>
            <person name="Schlesner H."/>
            <person name="Amann R."/>
            <person name="Reinhardt R."/>
        </authorList>
    </citation>
    <scope>NUCLEOTIDE SEQUENCE [LARGE SCALE GENOMIC DNA]</scope>
    <source>
        <strain evidence="2">DSM 10527 / NCIMB 13988 / SH1</strain>
    </source>
</reference>
<dbReference type="KEGG" id="rba:RB2372"/>
<evidence type="ECO:0000313" key="2">
    <source>
        <dbReference type="Proteomes" id="UP000001025"/>
    </source>
</evidence>
<dbReference type="Proteomes" id="UP000001025">
    <property type="component" value="Chromosome"/>
</dbReference>
<evidence type="ECO:0000313" key="1">
    <source>
        <dbReference type="EMBL" id="CAD72590.1"/>
    </source>
</evidence>
<dbReference type="EnsemblBacteria" id="CAD72590">
    <property type="protein sequence ID" value="CAD72590"/>
    <property type="gene ID" value="RB2372"/>
</dbReference>
<gene>
    <name evidence="1" type="ordered locus">RB2372</name>
</gene>
<dbReference type="EMBL" id="BX294137">
    <property type="protein sequence ID" value="CAD72590.1"/>
    <property type="molecule type" value="Genomic_DNA"/>
</dbReference>